<evidence type="ECO:0000313" key="8">
    <source>
        <dbReference type="Proteomes" id="UP001596044"/>
    </source>
</evidence>
<gene>
    <name evidence="7" type="ORF">ACFPOG_28180</name>
</gene>
<evidence type="ECO:0000256" key="4">
    <source>
        <dbReference type="ARBA" id="ARBA00023139"/>
    </source>
</evidence>
<evidence type="ECO:0000256" key="2">
    <source>
        <dbReference type="ARBA" id="ARBA00022729"/>
    </source>
</evidence>
<organism evidence="7 8">
    <name type="scientific">Paenibacillus aestuarii</name>
    <dbReference type="NCBI Taxonomy" id="516965"/>
    <lineage>
        <taxon>Bacteria</taxon>
        <taxon>Bacillati</taxon>
        <taxon>Bacillota</taxon>
        <taxon>Bacilli</taxon>
        <taxon>Bacillales</taxon>
        <taxon>Paenibacillaceae</taxon>
        <taxon>Paenibacillus</taxon>
    </lineage>
</organism>
<dbReference type="InterPro" id="IPR006059">
    <property type="entry name" value="SBP"/>
</dbReference>
<dbReference type="PANTHER" id="PTHR43649">
    <property type="entry name" value="ARABINOSE-BINDING PROTEIN-RELATED"/>
    <property type="match status" value="1"/>
</dbReference>
<feature type="signal peptide" evidence="6">
    <location>
        <begin position="1"/>
        <end position="20"/>
    </location>
</feature>
<keyword evidence="2 6" id="KW-0732">Signal</keyword>
<feature type="chain" id="PRO_5045338354" evidence="6">
    <location>
        <begin position="21"/>
        <end position="433"/>
    </location>
</feature>
<dbReference type="EMBL" id="JBHSMJ010000040">
    <property type="protein sequence ID" value="MFC5452090.1"/>
    <property type="molecule type" value="Genomic_DNA"/>
</dbReference>
<sequence length="433" mass="46922">MKKIFTVSMAVVLGTSILLAGCGSSSTSPKSSSAANETKKPEQPKTLKIIFTNAQQPSEKEYVLNTYVKNFEKKYNVKVDAEIIPQADLITKVFTEQQSGNVVTDVVVVDTANMAPYMNGGWTQDISKIVTDSGVTLTNMFDSTTNKDGKRFFAPISFDVYLTMANKKALKYLPAGLTDKDVVNGLTWDQYTDWAVAIAKGEGTGKTMFPANQTSSQLLYPLGGMGLAYGAQFPQFDNAGFMDAMKNVEKMAKGNAFYAEQAQYTSPTDPMKKGDVWLAFAHMGPLGVAYTASPNDFIIGAAPKGPKGAGSTAGAWTVGIQKGTKNQQAAEQFVKYVMDPKVDYEYTVAMGGYLSPIKQVSDLLEPTDVIQTAGSKMLENTIISGVPATSYSDWNAVKLLYGALFNKILKDKTLPDAAYFKDLQGKMDALKKQ</sequence>
<dbReference type="PANTHER" id="PTHR43649:SF33">
    <property type="entry name" value="POLYGALACTURONAN_RHAMNOGALACTURONAN-BINDING PROTEIN YTCQ"/>
    <property type="match status" value="1"/>
</dbReference>
<evidence type="ECO:0000256" key="5">
    <source>
        <dbReference type="ARBA" id="ARBA00023288"/>
    </source>
</evidence>
<keyword evidence="4" id="KW-0564">Palmitate</keyword>
<proteinExistence type="predicted"/>
<evidence type="ECO:0000256" key="1">
    <source>
        <dbReference type="ARBA" id="ARBA00022475"/>
    </source>
</evidence>
<evidence type="ECO:0000256" key="6">
    <source>
        <dbReference type="SAM" id="SignalP"/>
    </source>
</evidence>
<evidence type="ECO:0000313" key="7">
    <source>
        <dbReference type="EMBL" id="MFC5452090.1"/>
    </source>
</evidence>
<keyword evidence="8" id="KW-1185">Reference proteome</keyword>
<dbReference type="Gene3D" id="3.40.190.10">
    <property type="entry name" value="Periplasmic binding protein-like II"/>
    <property type="match status" value="1"/>
</dbReference>
<dbReference type="Proteomes" id="UP001596044">
    <property type="component" value="Unassembled WGS sequence"/>
</dbReference>
<evidence type="ECO:0000256" key="3">
    <source>
        <dbReference type="ARBA" id="ARBA00023136"/>
    </source>
</evidence>
<protein>
    <submittedName>
        <fullName evidence="7">Extracellular solute-binding protein</fullName>
    </submittedName>
</protein>
<reference evidence="8" key="1">
    <citation type="journal article" date="2019" name="Int. J. Syst. Evol. Microbiol.">
        <title>The Global Catalogue of Microorganisms (GCM) 10K type strain sequencing project: providing services to taxonomists for standard genome sequencing and annotation.</title>
        <authorList>
            <consortium name="The Broad Institute Genomics Platform"/>
            <consortium name="The Broad Institute Genome Sequencing Center for Infectious Disease"/>
            <person name="Wu L."/>
            <person name="Ma J."/>
        </authorList>
    </citation>
    <scope>NUCLEOTIDE SEQUENCE [LARGE SCALE GENOMIC DNA]</scope>
    <source>
        <strain evidence="8">KACC 11904</strain>
    </source>
</reference>
<dbReference type="SUPFAM" id="SSF53850">
    <property type="entry name" value="Periplasmic binding protein-like II"/>
    <property type="match status" value="1"/>
</dbReference>
<keyword evidence="1" id="KW-1003">Cell membrane</keyword>
<dbReference type="RefSeq" id="WP_270881064.1">
    <property type="nucleotide sequence ID" value="NZ_JAQFVF010000044.1"/>
</dbReference>
<accession>A0ABW0KFM3</accession>
<comment type="caution">
    <text evidence="7">The sequence shown here is derived from an EMBL/GenBank/DDBJ whole genome shotgun (WGS) entry which is preliminary data.</text>
</comment>
<dbReference type="InterPro" id="IPR050490">
    <property type="entry name" value="Bact_solute-bd_prot1"/>
</dbReference>
<name>A0ABW0KFM3_9BACL</name>
<keyword evidence="3" id="KW-0472">Membrane</keyword>
<dbReference type="PROSITE" id="PS51257">
    <property type="entry name" value="PROKAR_LIPOPROTEIN"/>
    <property type="match status" value="1"/>
</dbReference>
<dbReference type="Pfam" id="PF01547">
    <property type="entry name" value="SBP_bac_1"/>
    <property type="match status" value="1"/>
</dbReference>
<keyword evidence="5" id="KW-0449">Lipoprotein</keyword>